<dbReference type="AlphaFoldDB" id="A0AAN1RZS6"/>
<dbReference type="EMBL" id="CP024172">
    <property type="protein sequence ID" value="AZW19023.1"/>
    <property type="molecule type" value="Genomic_DNA"/>
</dbReference>
<evidence type="ECO:0000313" key="4">
    <source>
        <dbReference type="Proteomes" id="UP000282741"/>
    </source>
</evidence>
<gene>
    <name evidence="3" type="ORF">CS347_20805</name>
</gene>
<dbReference type="PIRSF" id="PIRSF017082">
    <property type="entry name" value="YflP"/>
    <property type="match status" value="1"/>
</dbReference>
<dbReference type="Gene3D" id="3.40.190.10">
    <property type="entry name" value="Periplasmic binding protein-like II"/>
    <property type="match status" value="1"/>
</dbReference>
<dbReference type="Proteomes" id="UP000282741">
    <property type="component" value="Chromosome"/>
</dbReference>
<accession>A0AAN1RZS6</accession>
<dbReference type="CDD" id="cd07012">
    <property type="entry name" value="PBP2_Bug_TTT"/>
    <property type="match status" value="1"/>
</dbReference>
<evidence type="ECO:0000256" key="2">
    <source>
        <dbReference type="SAM" id="SignalP"/>
    </source>
</evidence>
<feature type="signal peptide" evidence="2">
    <location>
        <begin position="1"/>
        <end position="40"/>
    </location>
</feature>
<sequence length="333" mass="35569">MARAYRARRHKSRIKERRQMMKRLLAACAVAMCGLGSAQAFPEHAVTIVVPYAPGGVTDLYGRAIGEFLGRRWKVPVIVKNEGGAATMLGTQSVARAEPDGHTLLLTSYAYTSNPVLRKDMSYGKDALRPVMLLGNSRNLLVVPAKGELHTLDDVLAKARKSPGNLRLASSGMASSPHIAAELWAKAEGVQITHVPYRGTGPAMNDVLGGMVDGIFDGPSSMGNVEAGRLRAIAIASEKRHPGAPGVPTFRELGVDLVFGSWFGFFVPKGTPDAVLQQINADLRAAIADPATRAAIDRTSLLVEGGTPEAFARFLDYESARLKALVDSGVDLQ</sequence>
<protein>
    <submittedName>
        <fullName evidence="3">Tripartite tricarboxylate transporter substrate binding protein</fullName>
    </submittedName>
</protein>
<evidence type="ECO:0000256" key="1">
    <source>
        <dbReference type="ARBA" id="ARBA00006987"/>
    </source>
</evidence>
<name>A0AAN1RZS6_9BORD</name>
<dbReference type="InterPro" id="IPR005064">
    <property type="entry name" value="BUG"/>
</dbReference>
<proteinExistence type="inferred from homology"/>
<dbReference type="Gene3D" id="3.40.190.150">
    <property type="entry name" value="Bordetella uptake gene, domain 1"/>
    <property type="match status" value="1"/>
</dbReference>
<keyword evidence="2" id="KW-0732">Signal</keyword>
<dbReference type="PANTHER" id="PTHR42928">
    <property type="entry name" value="TRICARBOXYLATE-BINDING PROTEIN"/>
    <property type="match status" value="1"/>
</dbReference>
<dbReference type="InterPro" id="IPR042100">
    <property type="entry name" value="Bug_dom1"/>
</dbReference>
<dbReference type="SUPFAM" id="SSF53850">
    <property type="entry name" value="Periplasmic binding protein-like II"/>
    <property type="match status" value="1"/>
</dbReference>
<organism evidence="3 4">
    <name type="scientific">Bordetella hinzii</name>
    <dbReference type="NCBI Taxonomy" id="103855"/>
    <lineage>
        <taxon>Bacteria</taxon>
        <taxon>Pseudomonadati</taxon>
        <taxon>Pseudomonadota</taxon>
        <taxon>Betaproteobacteria</taxon>
        <taxon>Burkholderiales</taxon>
        <taxon>Alcaligenaceae</taxon>
        <taxon>Bordetella</taxon>
    </lineage>
</organism>
<evidence type="ECO:0000313" key="3">
    <source>
        <dbReference type="EMBL" id="AZW19023.1"/>
    </source>
</evidence>
<feature type="chain" id="PRO_5042883430" evidence="2">
    <location>
        <begin position="41"/>
        <end position="333"/>
    </location>
</feature>
<dbReference type="Pfam" id="PF03401">
    <property type="entry name" value="TctC"/>
    <property type="match status" value="1"/>
</dbReference>
<comment type="similarity">
    <text evidence="1">Belongs to the UPF0065 (bug) family.</text>
</comment>
<reference evidence="4" key="1">
    <citation type="submission" date="2017-10" db="EMBL/GenBank/DDBJ databases">
        <title>Whole genome sequencing of various Bordetella species.</title>
        <authorList>
            <person name="Weigand M.R."/>
            <person name="Loparev V."/>
            <person name="Peng Y."/>
            <person name="Bowden K.E."/>
            <person name="Tondella M.L."/>
            <person name="Williams M.M."/>
        </authorList>
    </citation>
    <scope>NUCLEOTIDE SEQUENCE [LARGE SCALE GENOMIC DNA]</scope>
    <source>
        <strain evidence="4">H720</strain>
    </source>
</reference>
<dbReference type="PANTHER" id="PTHR42928:SF5">
    <property type="entry name" value="BLR1237 PROTEIN"/>
    <property type="match status" value="1"/>
</dbReference>